<feature type="compositionally biased region" description="Polar residues" evidence="1">
    <location>
        <begin position="257"/>
        <end position="272"/>
    </location>
</feature>
<dbReference type="Proteomes" id="UP000629468">
    <property type="component" value="Unassembled WGS sequence"/>
</dbReference>
<evidence type="ECO:0000256" key="1">
    <source>
        <dbReference type="SAM" id="MobiDB-lite"/>
    </source>
</evidence>
<feature type="compositionally biased region" description="Basic and acidic residues" evidence="1">
    <location>
        <begin position="223"/>
        <end position="236"/>
    </location>
</feature>
<name>A0A8H7F971_AGABI</name>
<sequence length="272" mass="29325">MSFLSRSIVRRVRVPHRTFITVQLGPSGGSNSRWLLTLSGFAGGAVATAAGGYAIYRWSGIGDIVDKVRRFTRRSEQRNDSQNETAAQLFSALRMLAKAYVAGIPGAGILVDTAFDQVGNIVDSHQEEARTALKSAMEDIQKAVKARGTDSKTAAWDVLIILRDKLGQIQASASASAEDQNKIGTIFENFRGYHEHASQRVPEVRASMSSLLSAGRKRLEKGKDFLLDTSERRKSGSDSIPSAEEASNSSNSVEGKPSTQDSFASQNSGNVA</sequence>
<accession>A0A8H7F971</accession>
<evidence type="ECO:0000313" key="2">
    <source>
        <dbReference type="EMBL" id="KAF7783053.1"/>
    </source>
</evidence>
<feature type="compositionally biased region" description="Low complexity" evidence="1">
    <location>
        <begin position="242"/>
        <end position="252"/>
    </location>
</feature>
<comment type="caution">
    <text evidence="2">The sequence shown here is derived from an EMBL/GenBank/DDBJ whole genome shotgun (WGS) entry which is preliminary data.</text>
</comment>
<gene>
    <name evidence="2" type="ORF">Agabi119p4_2429</name>
</gene>
<feature type="region of interest" description="Disordered" evidence="1">
    <location>
        <begin position="223"/>
        <end position="272"/>
    </location>
</feature>
<dbReference type="AlphaFoldDB" id="A0A8H7F971"/>
<organism evidence="2 3">
    <name type="scientific">Agaricus bisporus var. burnettii</name>
    <dbReference type="NCBI Taxonomy" id="192524"/>
    <lineage>
        <taxon>Eukaryota</taxon>
        <taxon>Fungi</taxon>
        <taxon>Dikarya</taxon>
        <taxon>Basidiomycota</taxon>
        <taxon>Agaricomycotina</taxon>
        <taxon>Agaricomycetes</taxon>
        <taxon>Agaricomycetidae</taxon>
        <taxon>Agaricales</taxon>
        <taxon>Agaricineae</taxon>
        <taxon>Agaricaceae</taxon>
        <taxon>Agaricus</taxon>
    </lineage>
</organism>
<reference evidence="2 3" key="1">
    <citation type="journal article" name="Sci. Rep.">
        <title>Telomere-to-telomere assembled and centromere annotated genomes of the two main subspecies of the button mushroom Agaricus bisporus reveal especially polymorphic chromosome ends.</title>
        <authorList>
            <person name="Sonnenberg A.S.M."/>
            <person name="Sedaghat-Telgerd N."/>
            <person name="Lavrijssen B."/>
            <person name="Ohm R.A."/>
            <person name="Hendrickx P.M."/>
            <person name="Scholtmeijer K."/>
            <person name="Baars J.J.P."/>
            <person name="van Peer A."/>
        </authorList>
    </citation>
    <scope>NUCLEOTIDE SEQUENCE [LARGE SCALE GENOMIC DNA]</scope>
    <source>
        <strain evidence="2 3">H119_p4</strain>
    </source>
</reference>
<dbReference type="EMBL" id="JABXXO010000003">
    <property type="protein sequence ID" value="KAF7783053.1"/>
    <property type="molecule type" value="Genomic_DNA"/>
</dbReference>
<proteinExistence type="predicted"/>
<evidence type="ECO:0000313" key="3">
    <source>
        <dbReference type="Proteomes" id="UP000629468"/>
    </source>
</evidence>
<protein>
    <submittedName>
        <fullName evidence="2">Uncharacterized protein</fullName>
    </submittedName>
</protein>